<comment type="caution">
    <text evidence="2">The sequence shown here is derived from an EMBL/GenBank/DDBJ whole genome shotgun (WGS) entry which is preliminary data.</text>
</comment>
<proteinExistence type="predicted"/>
<dbReference type="InterPro" id="IPR042229">
    <property type="entry name" value="Listeria/Bacterioides_rpt_sf"/>
</dbReference>
<evidence type="ECO:0000256" key="1">
    <source>
        <dbReference type="ARBA" id="ARBA00004196"/>
    </source>
</evidence>
<keyword evidence="3" id="KW-1185">Reference proteome</keyword>
<comment type="subcellular location">
    <subcellularLocation>
        <location evidence="1">Cell envelope</location>
    </subcellularLocation>
</comment>
<dbReference type="GO" id="GO:0030313">
    <property type="term" value="C:cell envelope"/>
    <property type="evidence" value="ECO:0007669"/>
    <property type="project" value="UniProtKB-SubCell"/>
</dbReference>
<dbReference type="AlphaFoldDB" id="A0A398CDB0"/>
<dbReference type="EMBL" id="QXJM01000049">
    <property type="protein sequence ID" value="RIE00683.1"/>
    <property type="molecule type" value="Genomic_DNA"/>
</dbReference>
<evidence type="ECO:0008006" key="4">
    <source>
        <dbReference type="Google" id="ProtNLM"/>
    </source>
</evidence>
<dbReference type="OrthoDB" id="1655984at2"/>
<protein>
    <recommendedName>
        <fullName evidence="4">Bacterial repeat domain-containing protein</fullName>
    </recommendedName>
</protein>
<gene>
    <name evidence="2" type="ORF">D3H35_27380</name>
</gene>
<organism evidence="2 3">
    <name type="scientific">Cohnella faecalis</name>
    <dbReference type="NCBI Taxonomy" id="2315694"/>
    <lineage>
        <taxon>Bacteria</taxon>
        <taxon>Bacillati</taxon>
        <taxon>Bacillota</taxon>
        <taxon>Bacilli</taxon>
        <taxon>Bacillales</taxon>
        <taxon>Paenibacillaceae</taxon>
        <taxon>Cohnella</taxon>
    </lineage>
</organism>
<evidence type="ECO:0000313" key="3">
    <source>
        <dbReference type="Proteomes" id="UP000266340"/>
    </source>
</evidence>
<sequence>MSARYFKFVITQGKQAQTVLYELKILGNPVFTYEQAVKYDEPVAKLTVTFDSNGGTSVAPIKVKPGTAAAAPTPPAKVGYTFVEWQLNGAAFDFATPITTDLQLKAVWKLNATPTTPTPTPTPTPEPETDTKAVVTADQFKPQGENGNVSVTVKAGVTDIELPVNSGELLQGKLLELHTGDVTLFADACASGAVEERLV</sequence>
<evidence type="ECO:0000313" key="2">
    <source>
        <dbReference type="EMBL" id="RIE00683.1"/>
    </source>
</evidence>
<dbReference type="Pfam" id="PF09479">
    <property type="entry name" value="Flg_new"/>
    <property type="match status" value="1"/>
</dbReference>
<name>A0A398CDB0_9BACL</name>
<reference evidence="2 3" key="1">
    <citation type="submission" date="2018-09" db="EMBL/GenBank/DDBJ databases">
        <title>Cohnella cavernae sp. nov., isolated from a karst cave.</title>
        <authorList>
            <person name="Zhu H."/>
        </authorList>
    </citation>
    <scope>NUCLEOTIDE SEQUENCE [LARGE SCALE GENOMIC DNA]</scope>
    <source>
        <strain evidence="2 3">K2E09-144</strain>
    </source>
</reference>
<dbReference type="RefSeq" id="WP_119152297.1">
    <property type="nucleotide sequence ID" value="NZ_QXJM01000049.1"/>
</dbReference>
<dbReference type="InterPro" id="IPR013378">
    <property type="entry name" value="InlB-like_B-rpt"/>
</dbReference>
<accession>A0A398CDB0</accession>
<dbReference type="Gene3D" id="2.60.40.4270">
    <property type="entry name" value="Listeria-Bacteroides repeat domain"/>
    <property type="match status" value="1"/>
</dbReference>
<dbReference type="Proteomes" id="UP000266340">
    <property type="component" value="Unassembled WGS sequence"/>
</dbReference>